<protein>
    <submittedName>
        <fullName evidence="1">Uncharacterized protein</fullName>
    </submittedName>
</protein>
<dbReference type="EMBL" id="JAEHFX010000002">
    <property type="protein sequence ID" value="MBK0402672.1"/>
    <property type="molecule type" value="Genomic_DNA"/>
</dbReference>
<name>A0ABS1BZT2_9BACT</name>
<dbReference type="Proteomes" id="UP000644147">
    <property type="component" value="Unassembled WGS sequence"/>
</dbReference>
<proteinExistence type="predicted"/>
<comment type="caution">
    <text evidence="1">The sequence shown here is derived from an EMBL/GenBank/DDBJ whole genome shotgun (WGS) entry which is preliminary data.</text>
</comment>
<organism evidence="1 2">
    <name type="scientific">Adhaeribacter terrigena</name>
    <dbReference type="NCBI Taxonomy" id="2793070"/>
    <lineage>
        <taxon>Bacteria</taxon>
        <taxon>Pseudomonadati</taxon>
        <taxon>Bacteroidota</taxon>
        <taxon>Cytophagia</taxon>
        <taxon>Cytophagales</taxon>
        <taxon>Hymenobacteraceae</taxon>
        <taxon>Adhaeribacter</taxon>
    </lineage>
</organism>
<reference evidence="1 2" key="1">
    <citation type="submission" date="2020-12" db="EMBL/GenBank/DDBJ databases">
        <title>Bacterial novel species Adhaeribacter sp. BT258 isolated from soil.</title>
        <authorList>
            <person name="Jung H.-Y."/>
        </authorList>
    </citation>
    <scope>NUCLEOTIDE SEQUENCE [LARGE SCALE GENOMIC DNA]</scope>
    <source>
        <strain evidence="1 2">BT258</strain>
    </source>
</reference>
<evidence type="ECO:0000313" key="1">
    <source>
        <dbReference type="EMBL" id="MBK0402672.1"/>
    </source>
</evidence>
<sequence length="143" mass="16678">MLIYKSDIIRVQYQEAKKQIELTCTGNINSKELKICYRKALQFAEKNKVKHWLFDFSGHYQLTEEDQNWLHTCFFPNLMIALGPDNYIGMVVPKPTYKKMIEEAGQIGLQTYNSFIKMNTFTSSPKATRWLGSQTSTDNYFAL</sequence>
<evidence type="ECO:0000313" key="2">
    <source>
        <dbReference type="Proteomes" id="UP000644147"/>
    </source>
</evidence>
<gene>
    <name evidence="1" type="ORF">I5M27_06725</name>
</gene>
<keyword evidence="2" id="KW-1185">Reference proteome</keyword>
<accession>A0ABS1BZT2</accession>
<dbReference type="RefSeq" id="WP_200505412.1">
    <property type="nucleotide sequence ID" value="NZ_JAEHFX010000002.1"/>
</dbReference>